<dbReference type="InterPro" id="IPR039391">
    <property type="entry name" value="Phytocyanin-like"/>
</dbReference>
<keyword evidence="3" id="KW-0732">Signal</keyword>
<dbReference type="PROSITE" id="PS51485">
    <property type="entry name" value="PHYTOCYANIN"/>
    <property type="match status" value="1"/>
</dbReference>
<dbReference type="Gene3D" id="2.60.40.420">
    <property type="entry name" value="Cupredoxins - blue copper proteins"/>
    <property type="match status" value="1"/>
</dbReference>
<dbReference type="Pfam" id="PF02298">
    <property type="entry name" value="Cu_bind_like"/>
    <property type="match status" value="1"/>
</dbReference>
<organism evidence="5 6">
    <name type="scientific">Rehmannia glutinosa</name>
    <name type="common">Chinese foxglove</name>
    <dbReference type="NCBI Taxonomy" id="99300"/>
    <lineage>
        <taxon>Eukaryota</taxon>
        <taxon>Viridiplantae</taxon>
        <taxon>Streptophyta</taxon>
        <taxon>Embryophyta</taxon>
        <taxon>Tracheophyta</taxon>
        <taxon>Spermatophyta</taxon>
        <taxon>Magnoliopsida</taxon>
        <taxon>eudicotyledons</taxon>
        <taxon>Gunneridae</taxon>
        <taxon>Pentapetalae</taxon>
        <taxon>asterids</taxon>
        <taxon>lamiids</taxon>
        <taxon>Lamiales</taxon>
        <taxon>Orobanchaceae</taxon>
        <taxon>Rehmannieae</taxon>
        <taxon>Rehmannia</taxon>
    </lineage>
</organism>
<keyword evidence="2" id="KW-1133">Transmembrane helix</keyword>
<dbReference type="PANTHER" id="PTHR33021:SF213">
    <property type="entry name" value="OS12G0454600 PROTEIN"/>
    <property type="match status" value="1"/>
</dbReference>
<protein>
    <recommendedName>
        <fullName evidence="4">Phytocyanin domain-containing protein</fullName>
    </recommendedName>
</protein>
<keyword evidence="6" id="KW-1185">Reference proteome</keyword>
<evidence type="ECO:0000256" key="1">
    <source>
        <dbReference type="SAM" id="MobiDB-lite"/>
    </source>
</evidence>
<feature type="transmembrane region" description="Helical" evidence="2">
    <location>
        <begin position="195"/>
        <end position="213"/>
    </location>
</feature>
<feature type="signal peptide" evidence="3">
    <location>
        <begin position="1"/>
        <end position="23"/>
    </location>
</feature>
<keyword evidence="2" id="KW-0472">Membrane</keyword>
<dbReference type="EMBL" id="JABTTQ020000013">
    <property type="protein sequence ID" value="KAK6142872.1"/>
    <property type="molecule type" value="Genomic_DNA"/>
</dbReference>
<evidence type="ECO:0000259" key="4">
    <source>
        <dbReference type="PROSITE" id="PS51485"/>
    </source>
</evidence>
<feature type="chain" id="PRO_5045121904" description="Phytocyanin domain-containing protein" evidence="3">
    <location>
        <begin position="24"/>
        <end position="216"/>
    </location>
</feature>
<reference evidence="5 6" key="1">
    <citation type="journal article" date="2021" name="Comput. Struct. Biotechnol. J.">
        <title>De novo genome assembly of the potent medicinal plant Rehmannia glutinosa using nanopore technology.</title>
        <authorList>
            <person name="Ma L."/>
            <person name="Dong C."/>
            <person name="Song C."/>
            <person name="Wang X."/>
            <person name="Zheng X."/>
            <person name="Niu Y."/>
            <person name="Chen S."/>
            <person name="Feng W."/>
        </authorList>
    </citation>
    <scope>NUCLEOTIDE SEQUENCE [LARGE SCALE GENOMIC DNA]</scope>
    <source>
        <strain evidence="5">DH-2019</strain>
    </source>
</reference>
<dbReference type="InterPro" id="IPR003245">
    <property type="entry name" value="Phytocyanin_dom"/>
</dbReference>
<evidence type="ECO:0000313" key="5">
    <source>
        <dbReference type="EMBL" id="KAK6142872.1"/>
    </source>
</evidence>
<evidence type="ECO:0000313" key="6">
    <source>
        <dbReference type="Proteomes" id="UP001318860"/>
    </source>
</evidence>
<keyword evidence="2" id="KW-0812">Transmembrane</keyword>
<evidence type="ECO:0000256" key="2">
    <source>
        <dbReference type="SAM" id="Phobius"/>
    </source>
</evidence>
<proteinExistence type="predicted"/>
<feature type="domain" description="Phytocyanin" evidence="4">
    <location>
        <begin position="28"/>
        <end position="148"/>
    </location>
</feature>
<dbReference type="SUPFAM" id="SSF49503">
    <property type="entry name" value="Cupredoxins"/>
    <property type="match status" value="1"/>
</dbReference>
<evidence type="ECO:0000256" key="3">
    <source>
        <dbReference type="SAM" id="SignalP"/>
    </source>
</evidence>
<name>A0ABR0W9E2_REHGL</name>
<gene>
    <name evidence="5" type="ORF">DH2020_023220</name>
</gene>
<dbReference type="PANTHER" id="PTHR33021">
    <property type="entry name" value="BLUE COPPER PROTEIN"/>
    <property type="match status" value="1"/>
</dbReference>
<accession>A0ABR0W9E2</accession>
<feature type="region of interest" description="Disordered" evidence="1">
    <location>
        <begin position="153"/>
        <end position="178"/>
    </location>
</feature>
<feature type="compositionally biased region" description="Pro residues" evidence="1">
    <location>
        <begin position="156"/>
        <end position="169"/>
    </location>
</feature>
<dbReference type="Proteomes" id="UP001318860">
    <property type="component" value="Unassembled WGS sequence"/>
</dbReference>
<sequence>MAAIKATAVRVIVVALLITAAAAADAYTNHTVGGDAGWFFNSTTNKTSADYNAWAANQTFSLGDYLIFNTNTNQTVIQTYNKTTYDSCTMDDSLDTDTFQYGGGSNQFGSATVISVPLVIEGTQYYFSDADDGGQCQHGMAFEIKVSHGLGLPPSLNQPPPPAYVPPPAAADEGQSPPITVVTSPPSGGGMRTSANFFGLVLVLLVVLSFLALGTV</sequence>
<comment type="caution">
    <text evidence="5">The sequence shown here is derived from an EMBL/GenBank/DDBJ whole genome shotgun (WGS) entry which is preliminary data.</text>
</comment>
<dbReference type="InterPro" id="IPR008972">
    <property type="entry name" value="Cupredoxin"/>
</dbReference>